<proteinExistence type="predicted"/>
<sequence length="162" mass="17388">MKLPEKPFRGRGLALGAATCAAVALLSSAPAAEAAPAAPAAASRPAPLRAGTTAASPILPGWYLSPLTYYAGGYAKGAATAHGPYRVSRVTVYTWLYRKRWYGWELRDSDTSVGTNTNSVSSVSRRKCSGRYTYKVSAKATAVYRGRTYYSSNSAQRKYSCR</sequence>
<dbReference type="EMBL" id="WEGH01000001">
    <property type="protein sequence ID" value="MQY03956.1"/>
    <property type="molecule type" value="Genomic_DNA"/>
</dbReference>
<dbReference type="Proteomes" id="UP000487268">
    <property type="component" value="Unassembled WGS sequence"/>
</dbReference>
<comment type="caution">
    <text evidence="2">The sequence shown here is derived from an EMBL/GenBank/DDBJ whole genome shotgun (WGS) entry which is preliminary data.</text>
</comment>
<organism evidence="2 3">
    <name type="scientific">Actinomadura macrotermitis</name>
    <dbReference type="NCBI Taxonomy" id="2585200"/>
    <lineage>
        <taxon>Bacteria</taxon>
        <taxon>Bacillati</taxon>
        <taxon>Actinomycetota</taxon>
        <taxon>Actinomycetes</taxon>
        <taxon>Streptosporangiales</taxon>
        <taxon>Thermomonosporaceae</taxon>
        <taxon>Actinomadura</taxon>
    </lineage>
</organism>
<evidence type="ECO:0000256" key="1">
    <source>
        <dbReference type="SAM" id="SignalP"/>
    </source>
</evidence>
<gene>
    <name evidence="2" type="ORF">ACRB68_20020</name>
</gene>
<name>A0A7K0BSE1_9ACTN</name>
<feature type="chain" id="PRO_5029733802" evidence="1">
    <location>
        <begin position="35"/>
        <end position="162"/>
    </location>
</feature>
<feature type="signal peptide" evidence="1">
    <location>
        <begin position="1"/>
        <end position="34"/>
    </location>
</feature>
<keyword evidence="3" id="KW-1185">Reference proteome</keyword>
<protein>
    <submittedName>
        <fullName evidence="2">Uncharacterized protein</fullName>
    </submittedName>
</protein>
<evidence type="ECO:0000313" key="3">
    <source>
        <dbReference type="Proteomes" id="UP000487268"/>
    </source>
</evidence>
<reference evidence="2 3" key="1">
    <citation type="submission" date="2019-10" db="EMBL/GenBank/DDBJ databases">
        <title>Actinomadura rubteroloni sp. nov. and Actinomadura macrotermitis sp. nov., isolated from the gut of fungus growing-termite Macrotermes natalensis.</title>
        <authorList>
            <person name="Benndorf R."/>
            <person name="Martin K."/>
            <person name="Kuefner M."/>
            <person name="De Beer W."/>
            <person name="Kaster A.-K."/>
            <person name="Vollmers J."/>
            <person name="Poulsen M."/>
            <person name="Beemelmanns C."/>
        </authorList>
    </citation>
    <scope>NUCLEOTIDE SEQUENCE [LARGE SCALE GENOMIC DNA]</scope>
    <source>
        <strain evidence="2 3">RB68</strain>
    </source>
</reference>
<accession>A0A7K0BSE1</accession>
<keyword evidence="1" id="KW-0732">Signal</keyword>
<dbReference type="RefSeq" id="WP_153531803.1">
    <property type="nucleotide sequence ID" value="NZ_WEGH01000001.1"/>
</dbReference>
<evidence type="ECO:0000313" key="2">
    <source>
        <dbReference type="EMBL" id="MQY03956.1"/>
    </source>
</evidence>
<dbReference type="AlphaFoldDB" id="A0A7K0BSE1"/>